<evidence type="ECO:0000256" key="5">
    <source>
        <dbReference type="ARBA" id="ARBA00023136"/>
    </source>
</evidence>
<dbReference type="InterPro" id="IPR001626">
    <property type="entry name" value="ABC_TroCD"/>
</dbReference>
<dbReference type="AlphaFoldDB" id="A0A1J5T5P4"/>
<feature type="transmembrane region" description="Helical" evidence="6">
    <location>
        <begin position="63"/>
        <end position="83"/>
    </location>
</feature>
<organism evidence="7">
    <name type="scientific">mine drainage metagenome</name>
    <dbReference type="NCBI Taxonomy" id="410659"/>
    <lineage>
        <taxon>unclassified sequences</taxon>
        <taxon>metagenomes</taxon>
        <taxon>ecological metagenomes</taxon>
    </lineage>
</organism>
<evidence type="ECO:0000313" key="7">
    <source>
        <dbReference type="EMBL" id="OIR11560.1"/>
    </source>
</evidence>
<dbReference type="PANTHER" id="PTHR30477:SF19">
    <property type="entry name" value="METAL ABC TRANSPORTER PERMEASE"/>
    <property type="match status" value="1"/>
</dbReference>
<keyword evidence="4 6" id="KW-1133">Transmembrane helix</keyword>
<dbReference type="InterPro" id="IPR037294">
    <property type="entry name" value="ABC_BtuC-like"/>
</dbReference>
<comment type="subcellular location">
    <subcellularLocation>
        <location evidence="1">Membrane</location>
        <topology evidence="1">Multi-pass membrane protein</topology>
    </subcellularLocation>
</comment>
<feature type="transmembrane region" description="Helical" evidence="6">
    <location>
        <begin position="34"/>
        <end position="56"/>
    </location>
</feature>
<protein>
    <submittedName>
        <fullName evidence="7">High-affinity zinc transporter membrane component</fullName>
    </submittedName>
</protein>
<feature type="transmembrane region" description="Helical" evidence="6">
    <location>
        <begin position="201"/>
        <end position="221"/>
    </location>
</feature>
<accession>A0A1J5T5P4</accession>
<reference evidence="7" key="1">
    <citation type="submission" date="2016-10" db="EMBL/GenBank/DDBJ databases">
        <title>Sequence of Gallionella enrichment culture.</title>
        <authorList>
            <person name="Poehlein A."/>
            <person name="Muehling M."/>
            <person name="Daniel R."/>
        </authorList>
    </citation>
    <scope>NUCLEOTIDE SEQUENCE</scope>
</reference>
<dbReference type="Pfam" id="PF00950">
    <property type="entry name" value="ABC-3"/>
    <property type="match status" value="1"/>
</dbReference>
<feature type="transmembrane region" description="Helical" evidence="6">
    <location>
        <begin position="227"/>
        <end position="244"/>
    </location>
</feature>
<dbReference type="EMBL" id="MLJW01000020">
    <property type="protein sequence ID" value="OIR11560.1"/>
    <property type="molecule type" value="Genomic_DNA"/>
</dbReference>
<keyword evidence="5 6" id="KW-0472">Membrane</keyword>
<comment type="caution">
    <text evidence="7">The sequence shown here is derived from an EMBL/GenBank/DDBJ whole genome shotgun (WGS) entry which is preliminary data.</text>
</comment>
<evidence type="ECO:0000256" key="1">
    <source>
        <dbReference type="ARBA" id="ARBA00004141"/>
    </source>
</evidence>
<dbReference type="GO" id="GO:0010043">
    <property type="term" value="P:response to zinc ion"/>
    <property type="evidence" value="ECO:0007669"/>
    <property type="project" value="TreeGrafter"/>
</dbReference>
<dbReference type="SUPFAM" id="SSF81345">
    <property type="entry name" value="ABC transporter involved in vitamin B12 uptake, BtuC"/>
    <property type="match status" value="1"/>
</dbReference>
<feature type="transmembrane region" description="Helical" evidence="6">
    <location>
        <begin position="162"/>
        <end position="189"/>
    </location>
</feature>
<dbReference type="PANTHER" id="PTHR30477">
    <property type="entry name" value="ABC-TRANSPORTER METAL-BINDING PROTEIN"/>
    <property type="match status" value="1"/>
</dbReference>
<feature type="transmembrane region" description="Helical" evidence="6">
    <location>
        <begin position="7"/>
        <end position="28"/>
    </location>
</feature>
<dbReference type="GO" id="GO:0055085">
    <property type="term" value="P:transmembrane transport"/>
    <property type="evidence" value="ECO:0007669"/>
    <property type="project" value="InterPro"/>
</dbReference>
<name>A0A1J5T5P4_9ZZZZ</name>
<keyword evidence="3 6" id="KW-0812">Transmembrane</keyword>
<dbReference type="GO" id="GO:0043190">
    <property type="term" value="C:ATP-binding cassette (ABC) transporter complex"/>
    <property type="evidence" value="ECO:0007669"/>
    <property type="project" value="InterPro"/>
</dbReference>
<evidence type="ECO:0000256" key="3">
    <source>
        <dbReference type="ARBA" id="ARBA00022692"/>
    </source>
</evidence>
<sequence>MNSIELDILLPAFIAGLLVLATHIPFGMRILQRGVVFADLAVAQIAGLGVIIAGLLDLTAHPLLVQLIAAASALGGAALLAWIEQRLPEVKEACIGLAFVLSASLGILLMSHDVHAGEHLKDLLVGQILWVSDSQLIATTALTAVLLVAWKTLRQRFGHFGFYALFAIAITASVQLVGIYLVFASLIVPALMTWRQTRRRYLRAFAIGIAGYAAGLLLSVWLDLPTGAAIVWAMMLCGGIALLAEKRR</sequence>
<evidence type="ECO:0000256" key="2">
    <source>
        <dbReference type="ARBA" id="ARBA00008034"/>
    </source>
</evidence>
<gene>
    <name evidence="7" type="ORF">GALL_70550</name>
</gene>
<comment type="similarity">
    <text evidence="2">Belongs to the ABC-3 integral membrane protein family.</text>
</comment>
<proteinExistence type="inferred from homology"/>
<evidence type="ECO:0000256" key="4">
    <source>
        <dbReference type="ARBA" id="ARBA00022989"/>
    </source>
</evidence>
<feature type="transmembrane region" description="Helical" evidence="6">
    <location>
        <begin position="123"/>
        <end position="150"/>
    </location>
</feature>
<evidence type="ECO:0000256" key="6">
    <source>
        <dbReference type="SAM" id="Phobius"/>
    </source>
</evidence>